<dbReference type="Pfam" id="PF22580">
    <property type="entry name" value="KYNU_C"/>
    <property type="match status" value="1"/>
</dbReference>
<evidence type="ECO:0000313" key="8">
    <source>
        <dbReference type="Proteomes" id="UP000199488"/>
    </source>
</evidence>
<accession>A0A1H2WFZ5</accession>
<dbReference type="RefSeq" id="WP_091615424.1">
    <property type="nucleotide sequence ID" value="NZ_FNNC01000005.1"/>
</dbReference>
<gene>
    <name evidence="4" type="primary">kynU</name>
    <name evidence="7" type="ORF">SAMN05421781_2413</name>
</gene>
<dbReference type="InterPro" id="IPR015421">
    <property type="entry name" value="PyrdxlP-dep_Trfase_major"/>
</dbReference>
<organism evidence="7 8">
    <name type="scientific">Marinococcus luteus</name>
    <dbReference type="NCBI Taxonomy" id="1122204"/>
    <lineage>
        <taxon>Bacteria</taxon>
        <taxon>Bacillati</taxon>
        <taxon>Bacillota</taxon>
        <taxon>Bacilli</taxon>
        <taxon>Bacillales</taxon>
        <taxon>Bacillaceae</taxon>
        <taxon>Marinococcus</taxon>
    </lineage>
</organism>
<sequence length="423" mass="46954">MNKVNLHTKAYAKKLDDNDELRKYRREFYMGETIYLDGNSLGLLSERAEKSVQEIMNMWKQLGIEGWTNGSHPWYYLSEKLAQTSAPLLGAKEREVIVTGSTTVNIHQMLATFYQPAGKRYKILADDAAFPTDIYALKSQLDLRGLGEEALVQVPDRDGILDEEEIIDRMNDDTALLFLPGVLYRSGQVLDMERLTKEAHARGIMVGLDLCHSVGSVPHELHEWGVDFAVWCNYKHLNGGPGAVAGLYVHEKHFGGSPGLAGWFSSKKAVQFDMKHTLEPEESAGAYEIGTPHVLSMAPLIGSLEMFGEAGIGRIRKKSLQLTGYMIDLIDSGIGSGLKVVSPRNPAARGGHVLLKHEYAAGICNALKAEGIVPDFRAPSYIRIAPVALYNTYEEVRLAVETLKRIIDNEEYLQFSNERGTIA</sequence>
<dbReference type="GO" id="GO:0030429">
    <property type="term" value="F:kynureninase activity"/>
    <property type="evidence" value="ECO:0007669"/>
    <property type="project" value="UniProtKB-UniRule"/>
</dbReference>
<evidence type="ECO:0000256" key="5">
    <source>
        <dbReference type="NCBIfam" id="TIGR01814"/>
    </source>
</evidence>
<protein>
    <recommendedName>
        <fullName evidence="4 5">Kynureninase</fullName>
        <ecNumber evidence="4 5">3.7.1.3</ecNumber>
    </recommendedName>
    <alternativeName>
        <fullName evidence="4">L-kynurenine hydrolase</fullName>
    </alternativeName>
</protein>
<comment type="function">
    <text evidence="4 6">Catalyzes the cleavage of L-kynurenine (L-Kyn) and L-3-hydroxykynurenine (L-3OHKyn) into anthranilic acid (AA) and 3-hydroxyanthranilic acid (3-OHAA), respectively.</text>
</comment>
<dbReference type="GO" id="GO:0043420">
    <property type="term" value="P:anthranilate metabolic process"/>
    <property type="evidence" value="ECO:0007669"/>
    <property type="project" value="TreeGrafter"/>
</dbReference>
<feature type="binding site" evidence="4">
    <location>
        <position position="234"/>
    </location>
    <ligand>
        <name>pyridoxal 5'-phosphate</name>
        <dbReference type="ChEBI" id="CHEBI:597326"/>
    </ligand>
</feature>
<evidence type="ECO:0000256" key="1">
    <source>
        <dbReference type="ARBA" id="ARBA00022642"/>
    </source>
</evidence>
<dbReference type="InterPro" id="IPR010111">
    <property type="entry name" value="Kynureninase"/>
</dbReference>
<comment type="pathway">
    <text evidence="4 6">Cofactor biosynthesis; NAD(+) biosynthesis; quinolinate from L-kynurenine: step 2/3.</text>
</comment>
<proteinExistence type="inferred from homology"/>
<comment type="pathway">
    <text evidence="4 6">Amino-acid degradation; L-kynurenine degradation; L-alanine and anthranilate from L-kynurenine: step 1/1.</text>
</comment>
<feature type="binding site" evidence="4">
    <location>
        <begin position="130"/>
        <end position="133"/>
    </location>
    <ligand>
        <name>pyridoxal 5'-phosphate</name>
        <dbReference type="ChEBI" id="CHEBI:597326"/>
    </ligand>
</feature>
<feature type="binding site" evidence="4">
    <location>
        <position position="102"/>
    </location>
    <ligand>
        <name>pyridoxal 5'-phosphate</name>
        <dbReference type="ChEBI" id="CHEBI:597326"/>
    </ligand>
</feature>
<comment type="similarity">
    <text evidence="4 6">Belongs to the kynureninase family.</text>
</comment>
<dbReference type="EC" id="3.7.1.3" evidence="4 5"/>
<comment type="subunit">
    <text evidence="4 6">Homodimer.</text>
</comment>
<dbReference type="GO" id="GO:0030170">
    <property type="term" value="F:pyridoxal phosphate binding"/>
    <property type="evidence" value="ECO:0007669"/>
    <property type="project" value="UniProtKB-UniRule"/>
</dbReference>
<dbReference type="PANTHER" id="PTHR14084">
    <property type="entry name" value="KYNURENINASE"/>
    <property type="match status" value="1"/>
</dbReference>
<feature type="binding site" evidence="4">
    <location>
        <position position="212"/>
    </location>
    <ligand>
        <name>pyridoxal 5'-phosphate</name>
        <dbReference type="ChEBI" id="CHEBI:597326"/>
    </ligand>
</feature>
<comment type="cofactor">
    <cofactor evidence="4 6">
        <name>pyridoxal 5'-phosphate</name>
        <dbReference type="ChEBI" id="CHEBI:597326"/>
    </cofactor>
</comment>
<feature type="binding site" evidence="4">
    <location>
        <position position="263"/>
    </location>
    <ligand>
        <name>pyridoxal 5'-phosphate</name>
        <dbReference type="ChEBI" id="CHEBI:597326"/>
    </ligand>
</feature>
<dbReference type="NCBIfam" id="TIGR01814">
    <property type="entry name" value="kynureninase"/>
    <property type="match status" value="1"/>
</dbReference>
<dbReference type="PANTHER" id="PTHR14084:SF0">
    <property type="entry name" value="KYNURENINASE"/>
    <property type="match status" value="1"/>
</dbReference>
<dbReference type="EMBL" id="FNNC01000005">
    <property type="protein sequence ID" value="SDW79455.1"/>
    <property type="molecule type" value="Genomic_DNA"/>
</dbReference>
<dbReference type="Gene3D" id="3.40.640.10">
    <property type="entry name" value="Type I PLP-dependent aspartate aminotransferase-like (Major domain)"/>
    <property type="match status" value="1"/>
</dbReference>
<feature type="modified residue" description="N6-(pyridoxal phosphate)lysine" evidence="4">
    <location>
        <position position="235"/>
    </location>
</feature>
<comment type="catalytic activity">
    <reaction evidence="4 6">
        <text>L-kynurenine + H2O = anthranilate + L-alanine + H(+)</text>
        <dbReference type="Rhea" id="RHEA:16813"/>
        <dbReference type="ChEBI" id="CHEBI:15377"/>
        <dbReference type="ChEBI" id="CHEBI:15378"/>
        <dbReference type="ChEBI" id="CHEBI:16567"/>
        <dbReference type="ChEBI" id="CHEBI:57959"/>
        <dbReference type="ChEBI" id="CHEBI:57972"/>
        <dbReference type="EC" id="3.7.1.3"/>
    </reaction>
</comment>
<dbReference type="GO" id="GO:0019805">
    <property type="term" value="P:quinolinate biosynthetic process"/>
    <property type="evidence" value="ECO:0007669"/>
    <property type="project" value="UniProtKB-UniRule"/>
</dbReference>
<evidence type="ECO:0000313" key="7">
    <source>
        <dbReference type="EMBL" id="SDW79455.1"/>
    </source>
</evidence>
<dbReference type="OrthoDB" id="9812626at2"/>
<evidence type="ECO:0000256" key="3">
    <source>
        <dbReference type="ARBA" id="ARBA00022898"/>
    </source>
</evidence>
<keyword evidence="1 4" id="KW-0662">Pyridine nucleotide biosynthesis</keyword>
<evidence type="ECO:0000256" key="6">
    <source>
        <dbReference type="PIRNR" id="PIRNR038800"/>
    </source>
</evidence>
<dbReference type="HAMAP" id="MF_01970">
    <property type="entry name" value="Kynureninase"/>
    <property type="match status" value="1"/>
</dbReference>
<dbReference type="SUPFAM" id="SSF53383">
    <property type="entry name" value="PLP-dependent transferases"/>
    <property type="match status" value="1"/>
</dbReference>
<keyword evidence="3 4" id="KW-0663">Pyridoxal phosphate</keyword>
<dbReference type="Gene3D" id="3.90.1150.10">
    <property type="entry name" value="Aspartate Aminotransferase, domain 1"/>
    <property type="match status" value="1"/>
</dbReference>
<comment type="caution">
    <text evidence="4">Lacks conserved residue(s) required for the propagation of feature annotation.</text>
</comment>
<dbReference type="GO" id="GO:0009435">
    <property type="term" value="P:NAD+ biosynthetic process"/>
    <property type="evidence" value="ECO:0007669"/>
    <property type="project" value="UniProtKB-UniRule"/>
</dbReference>
<dbReference type="GO" id="GO:0097053">
    <property type="term" value="P:L-kynurenine catabolic process"/>
    <property type="evidence" value="ECO:0007669"/>
    <property type="project" value="UniProtKB-UniRule"/>
</dbReference>
<dbReference type="GO" id="GO:0019441">
    <property type="term" value="P:L-tryptophan catabolic process to kynurenine"/>
    <property type="evidence" value="ECO:0007669"/>
    <property type="project" value="TreeGrafter"/>
</dbReference>
<dbReference type="InterPro" id="IPR015424">
    <property type="entry name" value="PyrdxlP-dep_Trfase"/>
</dbReference>
<dbReference type="GO" id="GO:0005737">
    <property type="term" value="C:cytoplasm"/>
    <property type="evidence" value="ECO:0007669"/>
    <property type="project" value="UniProtKB-UniRule"/>
</dbReference>
<keyword evidence="8" id="KW-1185">Reference proteome</keyword>
<dbReference type="STRING" id="1122204.SAMN05421781_2413"/>
<dbReference type="UniPathway" id="UPA00253">
    <property type="reaction ID" value="UER00329"/>
</dbReference>
<dbReference type="AlphaFoldDB" id="A0A1H2WFZ5"/>
<evidence type="ECO:0000256" key="2">
    <source>
        <dbReference type="ARBA" id="ARBA00022801"/>
    </source>
</evidence>
<dbReference type="InterPro" id="IPR015422">
    <property type="entry name" value="PyrdxlP-dep_Trfase_small"/>
</dbReference>
<dbReference type="Proteomes" id="UP000199488">
    <property type="component" value="Unassembled WGS sequence"/>
</dbReference>
<evidence type="ECO:0000256" key="4">
    <source>
        <dbReference type="HAMAP-Rule" id="MF_01970"/>
    </source>
</evidence>
<feature type="binding site" evidence="4">
    <location>
        <position position="209"/>
    </location>
    <ligand>
        <name>pyridoxal 5'-phosphate</name>
        <dbReference type="ChEBI" id="CHEBI:597326"/>
    </ligand>
</feature>
<keyword evidence="2 4" id="KW-0378">Hydrolase</keyword>
<dbReference type="UniPathway" id="UPA00334">
    <property type="reaction ID" value="UER00455"/>
</dbReference>
<feature type="binding site" evidence="4">
    <location>
        <position position="291"/>
    </location>
    <ligand>
        <name>pyridoxal 5'-phosphate</name>
        <dbReference type="ChEBI" id="CHEBI:597326"/>
    </ligand>
</feature>
<name>A0A1H2WFZ5_9BACI</name>
<comment type="catalytic activity">
    <reaction evidence="6">
        <text>3-hydroxy-L-kynurenine + H2O = 3-hydroxyanthranilate + L-alanine + H(+)</text>
        <dbReference type="Rhea" id="RHEA:25143"/>
        <dbReference type="ChEBI" id="CHEBI:15377"/>
        <dbReference type="ChEBI" id="CHEBI:15378"/>
        <dbReference type="ChEBI" id="CHEBI:36559"/>
        <dbReference type="ChEBI" id="CHEBI:57972"/>
        <dbReference type="ChEBI" id="CHEBI:58125"/>
        <dbReference type="EC" id="3.7.1.3"/>
    </reaction>
</comment>
<reference evidence="7 8" key="1">
    <citation type="submission" date="2016-10" db="EMBL/GenBank/DDBJ databases">
        <authorList>
            <person name="de Groot N.N."/>
        </authorList>
    </citation>
    <scope>NUCLEOTIDE SEQUENCE [LARGE SCALE GENOMIC DNA]</scope>
    <source>
        <strain evidence="7 8">DSM 23126</strain>
    </source>
</reference>
<feature type="binding site" evidence="4">
    <location>
        <position position="103"/>
    </location>
    <ligand>
        <name>pyridoxal 5'-phosphate</name>
        <dbReference type="ChEBI" id="CHEBI:597326"/>
    </ligand>
</feature>
<dbReference type="PIRSF" id="PIRSF038800">
    <property type="entry name" value="KYNU"/>
    <property type="match status" value="1"/>
</dbReference>